<protein>
    <submittedName>
        <fullName evidence="1">Uncharacterized protein</fullName>
    </submittedName>
</protein>
<sequence>MPTIEQLEGEVWADPGSGASFLVARCHDLRRKPLADFTVEDLRIMLGQNIGVPALLSRAVEVLLQDPLAEGDHYPGDLLTSVLRLPDSAWSALQAERRRLTAVLADLVAKPTPSDKGKPHRDPLEHLRHDIMAFLEA</sequence>
<dbReference type="Proteomes" id="UP000823521">
    <property type="component" value="Unassembled WGS sequence"/>
</dbReference>
<organism evidence="1 2">
    <name type="scientific">Micromonospora echinofusca</name>
    <dbReference type="NCBI Taxonomy" id="47858"/>
    <lineage>
        <taxon>Bacteria</taxon>
        <taxon>Bacillati</taxon>
        <taxon>Actinomycetota</taxon>
        <taxon>Actinomycetes</taxon>
        <taxon>Micromonosporales</taxon>
        <taxon>Micromonosporaceae</taxon>
        <taxon>Micromonospora</taxon>
    </lineage>
</organism>
<dbReference type="EMBL" id="WVUH01000067">
    <property type="protein sequence ID" value="MBO4206442.1"/>
    <property type="molecule type" value="Genomic_DNA"/>
</dbReference>
<reference evidence="1 2" key="1">
    <citation type="submission" date="2019-12" db="EMBL/GenBank/DDBJ databases">
        <title>Whole genome sequencing of endophytic Actinobacterium Micromonospora sp. MPMI6T.</title>
        <authorList>
            <person name="Evv R."/>
            <person name="Podile A.R."/>
        </authorList>
    </citation>
    <scope>NUCLEOTIDE SEQUENCE [LARGE SCALE GENOMIC DNA]</scope>
    <source>
        <strain evidence="1 2">MPMI6</strain>
    </source>
</reference>
<dbReference type="Pfam" id="PF18616">
    <property type="entry name" value="CdiI_3"/>
    <property type="match status" value="1"/>
</dbReference>
<evidence type="ECO:0000313" key="1">
    <source>
        <dbReference type="EMBL" id="MBO4206442.1"/>
    </source>
</evidence>
<accession>A0ABS3VPK6</accession>
<dbReference type="CDD" id="cd20691">
    <property type="entry name" value="CdiI_EC536-like"/>
    <property type="match status" value="1"/>
</dbReference>
<dbReference type="RefSeq" id="WP_307803899.1">
    <property type="nucleotide sequence ID" value="NZ_WVUH01000067.1"/>
</dbReference>
<gene>
    <name evidence="1" type="ORF">GSF22_10555</name>
</gene>
<keyword evidence="2" id="KW-1185">Reference proteome</keyword>
<evidence type="ECO:0000313" key="2">
    <source>
        <dbReference type="Proteomes" id="UP000823521"/>
    </source>
</evidence>
<proteinExistence type="predicted"/>
<dbReference type="InterPro" id="IPR040547">
    <property type="entry name" value="CdiI"/>
</dbReference>
<comment type="caution">
    <text evidence="1">The sequence shown here is derived from an EMBL/GenBank/DDBJ whole genome shotgun (WGS) entry which is preliminary data.</text>
</comment>
<name>A0ABS3VPK6_MICEH</name>